<protein>
    <submittedName>
        <fullName evidence="3">NAD(P)-binding protein</fullName>
    </submittedName>
</protein>
<keyword evidence="4" id="KW-1185">Reference proteome</keyword>
<dbReference type="AlphaFoldDB" id="A0A6G1HW61"/>
<dbReference type="SUPFAM" id="SSF51735">
    <property type="entry name" value="NAD(P)-binding Rossmann-fold domains"/>
    <property type="match status" value="1"/>
</dbReference>
<dbReference type="CDD" id="cd05289">
    <property type="entry name" value="MDR_like_2"/>
    <property type="match status" value="1"/>
</dbReference>
<dbReference type="InterPro" id="IPR020843">
    <property type="entry name" value="ER"/>
</dbReference>
<feature type="region of interest" description="Disordered" evidence="1">
    <location>
        <begin position="81"/>
        <end position="111"/>
    </location>
</feature>
<dbReference type="PANTHER" id="PTHR11695:SF647">
    <property type="entry name" value="ENOYL REDUCTASE (ER) DOMAIN-CONTAINING PROTEIN"/>
    <property type="match status" value="1"/>
</dbReference>
<evidence type="ECO:0000313" key="3">
    <source>
        <dbReference type="EMBL" id="KAF2400106.1"/>
    </source>
</evidence>
<name>A0A6G1HW61_9PEZI</name>
<sequence length="379" mass="39745">MSTSTAPPIPPSTLTLLHIPATGALTLTPHPTPTPSSTQHLLSTAATSLTRDELTWAEPLSATPSPIPGYAFAGTILTSPQPAPFPSLDDETDYTPTPLLPPSRARRASTSSLSAPHARAFVYGTRVYGLTAFSRPGCARGMAVAEASECARMPANLTYEEAAAVPMGALSAWQGLFERGGLEVPDEEYWETEGEGRGGEEGRIEAGEAPRRAPSTGKRVLVTGAAGQVGVWAVQLAAWAGATVVGVCGAGNADFVRELGADEVINYKTTSVGRWVGEGEGRKFDLVLDTVGGDLVPDLKAAVREGGRLVTIAAPVEGLPDAYFIVRPDGGILEGVTRLIERGLVRPVVDSVWGLGDWKRAFEKVESGHSRGAVVVKIE</sequence>
<dbReference type="OrthoDB" id="3509362at2759"/>
<evidence type="ECO:0000259" key="2">
    <source>
        <dbReference type="SMART" id="SM00829"/>
    </source>
</evidence>
<dbReference type="InterPro" id="IPR011032">
    <property type="entry name" value="GroES-like_sf"/>
</dbReference>
<reference evidence="3" key="1">
    <citation type="journal article" date="2020" name="Stud. Mycol.">
        <title>101 Dothideomycetes genomes: a test case for predicting lifestyles and emergence of pathogens.</title>
        <authorList>
            <person name="Haridas S."/>
            <person name="Albert R."/>
            <person name="Binder M."/>
            <person name="Bloem J."/>
            <person name="Labutti K."/>
            <person name="Salamov A."/>
            <person name="Andreopoulos B."/>
            <person name="Baker S."/>
            <person name="Barry K."/>
            <person name="Bills G."/>
            <person name="Bluhm B."/>
            <person name="Cannon C."/>
            <person name="Castanera R."/>
            <person name="Culley D."/>
            <person name="Daum C."/>
            <person name="Ezra D."/>
            <person name="Gonzalez J."/>
            <person name="Henrissat B."/>
            <person name="Kuo A."/>
            <person name="Liang C."/>
            <person name="Lipzen A."/>
            <person name="Lutzoni F."/>
            <person name="Magnuson J."/>
            <person name="Mondo S."/>
            <person name="Nolan M."/>
            <person name="Ohm R."/>
            <person name="Pangilinan J."/>
            <person name="Park H.-J."/>
            <person name="Ramirez L."/>
            <person name="Alfaro M."/>
            <person name="Sun H."/>
            <person name="Tritt A."/>
            <person name="Yoshinaga Y."/>
            <person name="Zwiers L.-H."/>
            <person name="Turgeon B."/>
            <person name="Goodwin S."/>
            <person name="Spatafora J."/>
            <person name="Crous P."/>
            <person name="Grigoriev I."/>
        </authorList>
    </citation>
    <scope>NUCLEOTIDE SEQUENCE</scope>
    <source>
        <strain evidence="3">CBS 262.69</strain>
    </source>
</reference>
<dbReference type="GO" id="GO:0005739">
    <property type="term" value="C:mitochondrion"/>
    <property type="evidence" value="ECO:0007669"/>
    <property type="project" value="TreeGrafter"/>
</dbReference>
<gene>
    <name evidence="3" type="ORF">EJ06DRAFT_47012</name>
</gene>
<evidence type="ECO:0000256" key="1">
    <source>
        <dbReference type="SAM" id="MobiDB-lite"/>
    </source>
</evidence>
<accession>A0A6G1HW61</accession>
<dbReference type="Proteomes" id="UP000799640">
    <property type="component" value="Unassembled WGS sequence"/>
</dbReference>
<dbReference type="InterPro" id="IPR036291">
    <property type="entry name" value="NAD(P)-bd_dom_sf"/>
</dbReference>
<dbReference type="InterPro" id="IPR050700">
    <property type="entry name" value="YIM1/Zinc_Alcohol_DH_Fams"/>
</dbReference>
<proteinExistence type="predicted"/>
<dbReference type="SUPFAM" id="SSF50129">
    <property type="entry name" value="GroES-like"/>
    <property type="match status" value="1"/>
</dbReference>
<dbReference type="SMART" id="SM00829">
    <property type="entry name" value="PKS_ER"/>
    <property type="match status" value="1"/>
</dbReference>
<dbReference type="Pfam" id="PF13602">
    <property type="entry name" value="ADH_zinc_N_2"/>
    <property type="match status" value="1"/>
</dbReference>
<organism evidence="3 4">
    <name type="scientific">Trichodelitschia bisporula</name>
    <dbReference type="NCBI Taxonomy" id="703511"/>
    <lineage>
        <taxon>Eukaryota</taxon>
        <taxon>Fungi</taxon>
        <taxon>Dikarya</taxon>
        <taxon>Ascomycota</taxon>
        <taxon>Pezizomycotina</taxon>
        <taxon>Dothideomycetes</taxon>
        <taxon>Dothideomycetes incertae sedis</taxon>
        <taxon>Phaeotrichales</taxon>
        <taxon>Phaeotrichaceae</taxon>
        <taxon>Trichodelitschia</taxon>
    </lineage>
</organism>
<feature type="compositionally biased region" description="Basic and acidic residues" evidence="1">
    <location>
        <begin position="194"/>
        <end position="211"/>
    </location>
</feature>
<evidence type="ECO:0000313" key="4">
    <source>
        <dbReference type="Proteomes" id="UP000799640"/>
    </source>
</evidence>
<dbReference type="GO" id="GO:0016491">
    <property type="term" value="F:oxidoreductase activity"/>
    <property type="evidence" value="ECO:0007669"/>
    <property type="project" value="InterPro"/>
</dbReference>
<dbReference type="EMBL" id="ML996696">
    <property type="protein sequence ID" value="KAF2400106.1"/>
    <property type="molecule type" value="Genomic_DNA"/>
</dbReference>
<dbReference type="PANTHER" id="PTHR11695">
    <property type="entry name" value="ALCOHOL DEHYDROGENASE RELATED"/>
    <property type="match status" value="1"/>
</dbReference>
<dbReference type="Gene3D" id="3.40.50.720">
    <property type="entry name" value="NAD(P)-binding Rossmann-like Domain"/>
    <property type="match status" value="1"/>
</dbReference>
<feature type="domain" description="Enoyl reductase (ER)" evidence="2">
    <location>
        <begin position="23"/>
        <end position="376"/>
    </location>
</feature>
<dbReference type="Gene3D" id="3.90.180.10">
    <property type="entry name" value="Medium-chain alcohol dehydrogenases, catalytic domain"/>
    <property type="match status" value="2"/>
</dbReference>
<feature type="region of interest" description="Disordered" evidence="1">
    <location>
        <begin position="189"/>
        <end position="212"/>
    </location>
</feature>